<dbReference type="SUPFAM" id="SSF48452">
    <property type="entry name" value="TPR-like"/>
    <property type="match status" value="1"/>
</dbReference>
<evidence type="ECO:0000313" key="2">
    <source>
        <dbReference type="Proteomes" id="UP001338582"/>
    </source>
</evidence>
<dbReference type="InterPro" id="IPR015374">
    <property type="entry name" value="ChAPs"/>
</dbReference>
<dbReference type="KEGG" id="asau:88172514"/>
<dbReference type="AlphaFoldDB" id="A0AAX4H6P1"/>
<name>A0AAX4H6P1_9ASCO</name>
<keyword evidence="2" id="KW-1185">Reference proteome</keyword>
<dbReference type="PANTHER" id="PTHR31975">
    <property type="entry name" value="BUD SITE SELECTION PROTEIN 7-RELATED"/>
    <property type="match status" value="1"/>
</dbReference>
<gene>
    <name evidence="1" type="ORF">PUMCH_001449</name>
</gene>
<dbReference type="RefSeq" id="XP_062876568.1">
    <property type="nucleotide sequence ID" value="XM_063020498.1"/>
</dbReference>
<dbReference type="Proteomes" id="UP001338582">
    <property type="component" value="Chromosome 2"/>
</dbReference>
<evidence type="ECO:0000313" key="1">
    <source>
        <dbReference type="EMBL" id="WPK24185.1"/>
    </source>
</evidence>
<accession>A0AAX4H6P1</accession>
<dbReference type="Gene3D" id="1.25.40.10">
    <property type="entry name" value="Tetratricopeptide repeat domain"/>
    <property type="match status" value="2"/>
</dbReference>
<reference evidence="1 2" key="1">
    <citation type="submission" date="2023-10" db="EMBL/GenBank/DDBJ databases">
        <title>Draft Genome Sequence of Candida saopaulonensis from a very Premature Infant with Sepsis.</title>
        <authorList>
            <person name="Ning Y."/>
            <person name="Dai R."/>
            <person name="Xiao M."/>
            <person name="Xu Y."/>
            <person name="Yan Q."/>
            <person name="Zhang L."/>
        </authorList>
    </citation>
    <scope>NUCLEOTIDE SEQUENCE [LARGE SCALE GENOMIC DNA]</scope>
    <source>
        <strain evidence="1 2">19XY460</strain>
    </source>
</reference>
<sequence>MGSSSIAPEKSVRPERFRPALITCPWIRETVYAHTFQIRLKHLATYPNLPSLGPSDLINWGRHYGERSSKFTLNEFGVDAAPDGLNKDADGYVGYYHFSNGIDYLGGVLSMEQYLLGSVGLVYSEGLYVRGSQCLVGLSGTSQEKPMILTLCAYNVFSRAELRMRANVAVPKGTNPSFKLLKPAKALALPVDVSVLFSVYYVAEQRTVDYTKATISELPQSFWDELAALSLIRLFLCSDDPSKQLSGTVNLPDMVVDRESLAVTLALLVNLLPKGHMAGTRESYGSVTLAGQGPGLLLKLTTYRNYLVDSLVRVVSLDSSGNVAEDTISLIQAMFGHNFDYVVCQLLKTQHTRNNTARFLNLLHDFFAFETLLCQAALLLTEQARFLIGQNSIDQAKYLAARAVAILPLDFDSWYHLALCYVLERDFVRALDTINSLCVVIGPSVGKPFDVNGTPDTYASRFVEHSARGKGIDLRTFENYFRPPVDEKNVEIASMDHIWHRTFQYDLSKRRPITGLFYTSALDLASPKEASVVSYEVHEVLGPNSTKLATAAKSAKQQRASVLDFERRSTWGRVYDLLTTLVALIGWENLAESHYRAFTSQTQDTKNYVVDHGSENKKPISPWFQQLFTVVYEDLKAMASLNGAEHRSVLAWEMTGFLGWGCKFNLRETISALITSSSTATEGHFHYFSTVKLLEIYNEFVLSDITSSALDTYSSAYDGCNYTNKLIVKYFSPQVYQEFVRLLGMGNFTLENVLMHLVKLCSWNVRWYGYMPPYIVVETLQKLCIKFEIAVVRETLRIMFVKYHKGKEKQSGAFTLKEMFAPPKQNEGAKYEFESGDTIPKYMELLIDWVEEMSDHERSMAQN</sequence>
<dbReference type="InterPro" id="IPR011990">
    <property type="entry name" value="TPR-like_helical_dom_sf"/>
</dbReference>
<proteinExistence type="predicted"/>
<dbReference type="GO" id="GO:0034044">
    <property type="term" value="C:exomer complex"/>
    <property type="evidence" value="ECO:0007669"/>
    <property type="project" value="TreeGrafter"/>
</dbReference>
<protein>
    <submittedName>
        <fullName evidence="1">Uncharacterized protein</fullName>
    </submittedName>
</protein>
<dbReference type="GO" id="GO:0006893">
    <property type="term" value="P:Golgi to plasma membrane transport"/>
    <property type="evidence" value="ECO:0007669"/>
    <property type="project" value="UniProtKB-ARBA"/>
</dbReference>
<dbReference type="GeneID" id="88172514"/>
<dbReference type="Pfam" id="PF09295">
    <property type="entry name" value="ChAPs"/>
    <property type="match status" value="1"/>
</dbReference>
<dbReference type="EMBL" id="CP138895">
    <property type="protein sequence ID" value="WPK24185.1"/>
    <property type="molecule type" value="Genomic_DNA"/>
</dbReference>
<organism evidence="1 2">
    <name type="scientific">Australozyma saopauloensis</name>
    <dbReference type="NCBI Taxonomy" id="291208"/>
    <lineage>
        <taxon>Eukaryota</taxon>
        <taxon>Fungi</taxon>
        <taxon>Dikarya</taxon>
        <taxon>Ascomycota</taxon>
        <taxon>Saccharomycotina</taxon>
        <taxon>Pichiomycetes</taxon>
        <taxon>Metschnikowiaceae</taxon>
        <taxon>Australozyma</taxon>
    </lineage>
</organism>
<dbReference type="PANTHER" id="PTHR31975:SF1">
    <property type="entry name" value="BUD SITE SELECTION PROTEIN 7-RELATED"/>
    <property type="match status" value="1"/>
</dbReference>